<evidence type="ECO:0000256" key="1">
    <source>
        <dbReference type="SAM" id="Phobius"/>
    </source>
</evidence>
<dbReference type="AlphaFoldDB" id="A0A7X2S3Y5"/>
<evidence type="ECO:0000313" key="3">
    <source>
        <dbReference type="Proteomes" id="UP000434639"/>
    </source>
</evidence>
<dbReference type="InterPro" id="IPR010773">
    <property type="entry name" value="Mycophage_PG1_Gp7"/>
</dbReference>
<feature type="transmembrane region" description="Helical" evidence="1">
    <location>
        <begin position="57"/>
        <end position="80"/>
    </location>
</feature>
<keyword evidence="1" id="KW-1133">Transmembrane helix</keyword>
<name>A0A7X2S3Y5_9BACI</name>
<reference evidence="2 3" key="1">
    <citation type="journal article" date="2017" name="Int. J. Syst. Evol. Microbiol.">
        <title>Bacillus mangrovi sp. nov., isolated from a sediment sample from a mangrove forest.</title>
        <authorList>
            <person name="Gupta V."/>
            <person name="Singh P.K."/>
            <person name="Korpole S."/>
            <person name="Tanuku N.R.S."/>
            <person name="Pinnaka A.K."/>
        </authorList>
    </citation>
    <scope>NUCLEOTIDE SEQUENCE [LARGE SCALE GENOMIC DNA]</scope>
    <source>
        <strain evidence="2 3">KCTC 33872</strain>
    </source>
</reference>
<keyword evidence="1" id="KW-0812">Transmembrane</keyword>
<feature type="transmembrane region" description="Helical" evidence="1">
    <location>
        <begin position="86"/>
        <end position="107"/>
    </location>
</feature>
<sequence length="112" mass="12788">MIDSWLLAVLFGLAIFRLTRLFVYDKITDWLRRPFHEEYKSGDGIYIKMKGKGIRKWIGELLSCYWCTGVWCTGLLYGGWLLWPVGMEPLICILALAGLAGIIETAVGRMLD</sequence>
<evidence type="ECO:0000313" key="2">
    <source>
        <dbReference type="EMBL" id="MTH53207.1"/>
    </source>
</evidence>
<accession>A0A7X2S3Y5</accession>
<gene>
    <name evidence="2" type="ORF">GKZ89_07255</name>
</gene>
<proteinExistence type="predicted"/>
<dbReference type="RefSeq" id="WP_155111744.1">
    <property type="nucleotide sequence ID" value="NZ_WMIB01000005.1"/>
</dbReference>
<dbReference type="Pfam" id="PF07098">
    <property type="entry name" value="DUF1360"/>
    <property type="match status" value="1"/>
</dbReference>
<protein>
    <submittedName>
        <fullName evidence="2">DUF1360 domain-containing protein</fullName>
    </submittedName>
</protein>
<keyword evidence="1" id="KW-0472">Membrane</keyword>
<organism evidence="2 3">
    <name type="scientific">Metabacillus mangrovi</name>
    <dbReference type="NCBI Taxonomy" id="1491830"/>
    <lineage>
        <taxon>Bacteria</taxon>
        <taxon>Bacillati</taxon>
        <taxon>Bacillota</taxon>
        <taxon>Bacilli</taxon>
        <taxon>Bacillales</taxon>
        <taxon>Bacillaceae</taxon>
        <taxon>Metabacillus</taxon>
    </lineage>
</organism>
<dbReference type="Proteomes" id="UP000434639">
    <property type="component" value="Unassembled WGS sequence"/>
</dbReference>
<feature type="transmembrane region" description="Helical" evidence="1">
    <location>
        <begin position="6"/>
        <end position="23"/>
    </location>
</feature>
<comment type="caution">
    <text evidence="2">The sequence shown here is derived from an EMBL/GenBank/DDBJ whole genome shotgun (WGS) entry which is preliminary data.</text>
</comment>
<keyword evidence="3" id="KW-1185">Reference proteome</keyword>
<dbReference type="EMBL" id="WMIB01000005">
    <property type="protein sequence ID" value="MTH53207.1"/>
    <property type="molecule type" value="Genomic_DNA"/>
</dbReference>
<dbReference type="OrthoDB" id="4722315at2"/>